<keyword evidence="7 14" id="KW-0418">Kinase</keyword>
<dbReference type="GO" id="GO:0004143">
    <property type="term" value="F:ATP-dependent diacylglycerol kinase activity"/>
    <property type="evidence" value="ECO:0007669"/>
    <property type="project" value="UniProtKB-EC"/>
</dbReference>
<dbReference type="InterPro" id="IPR050187">
    <property type="entry name" value="Lipid_Phosphate_FormReg"/>
</dbReference>
<organism evidence="14 15">
    <name type="scientific">Lentibacillus salinarum</name>
    <dbReference type="NCBI Taxonomy" id="446820"/>
    <lineage>
        <taxon>Bacteria</taxon>
        <taxon>Bacillati</taxon>
        <taxon>Bacillota</taxon>
        <taxon>Bacilli</taxon>
        <taxon>Bacillales</taxon>
        <taxon>Bacillaceae</taxon>
        <taxon>Lentibacillus</taxon>
    </lineage>
</organism>
<evidence type="ECO:0000256" key="10">
    <source>
        <dbReference type="ARBA" id="ARBA00023098"/>
    </source>
</evidence>
<comment type="caution">
    <text evidence="14">The sequence shown here is derived from an EMBL/GenBank/DDBJ whole genome shotgun (WGS) entry which is preliminary data.</text>
</comment>
<dbReference type="SMART" id="SM00046">
    <property type="entry name" value="DAGKc"/>
    <property type="match status" value="1"/>
</dbReference>
<evidence type="ECO:0000259" key="13">
    <source>
        <dbReference type="PROSITE" id="PS50146"/>
    </source>
</evidence>
<keyword evidence="11" id="KW-0594">Phospholipid biosynthesis</keyword>
<comment type="similarity">
    <text evidence="2">Belongs to the diacylglycerol/lipid kinase family.</text>
</comment>
<evidence type="ECO:0000313" key="14">
    <source>
        <dbReference type="EMBL" id="MFD1360796.1"/>
    </source>
</evidence>
<keyword evidence="8" id="KW-0067">ATP-binding</keyword>
<name>A0ABW3ZQZ1_9BACI</name>
<dbReference type="PANTHER" id="PTHR12358">
    <property type="entry name" value="SPHINGOSINE KINASE"/>
    <property type="match status" value="1"/>
</dbReference>
<dbReference type="Proteomes" id="UP001597178">
    <property type="component" value="Unassembled WGS sequence"/>
</dbReference>
<dbReference type="RefSeq" id="WP_382397728.1">
    <property type="nucleotide sequence ID" value="NZ_JBHTNH010000003.1"/>
</dbReference>
<evidence type="ECO:0000256" key="6">
    <source>
        <dbReference type="ARBA" id="ARBA00022741"/>
    </source>
</evidence>
<dbReference type="NCBIfam" id="NF009603">
    <property type="entry name" value="PRK13055.1"/>
    <property type="match status" value="1"/>
</dbReference>
<evidence type="ECO:0000256" key="3">
    <source>
        <dbReference type="ARBA" id="ARBA00022516"/>
    </source>
</evidence>
<accession>A0ABW3ZQZ1</accession>
<evidence type="ECO:0000256" key="1">
    <source>
        <dbReference type="ARBA" id="ARBA00001946"/>
    </source>
</evidence>
<dbReference type="InterPro" id="IPR005218">
    <property type="entry name" value="Diacylglycerol/lipid_kinase"/>
</dbReference>
<protein>
    <submittedName>
        <fullName evidence="14">Diacylglycerol kinase</fullName>
        <ecNumber evidence="14">2.7.1.107</ecNumber>
    </submittedName>
</protein>
<keyword evidence="12" id="KW-1208">Phospholipid metabolism</keyword>
<evidence type="ECO:0000256" key="12">
    <source>
        <dbReference type="ARBA" id="ARBA00023264"/>
    </source>
</evidence>
<dbReference type="NCBIfam" id="TIGR00147">
    <property type="entry name" value="YegS/Rv2252/BmrU family lipid kinase"/>
    <property type="match status" value="1"/>
</dbReference>
<evidence type="ECO:0000256" key="11">
    <source>
        <dbReference type="ARBA" id="ARBA00023209"/>
    </source>
</evidence>
<keyword evidence="15" id="KW-1185">Reference proteome</keyword>
<sequence length="305" mass="33848">MRKARVIYNPTSGREAFKRELPTVMERLEIAGYETSAHATTGEGDAIEAVKMAVERRFDLVVAAGGDGTINEVINGLAEQDHRPKLGIIPTGTTNDFARALCIPRDIEKAVDVIVAGQSTLLDIGRVNEHYFVNIAGGGKLTELTYDVPSKLKTMLGQLAYYVKGIEMLPSLKPIRTRVEYDGTILDEDIMLFLVSNTNSVGGFEKLAPDARLDDGYFDLLILKKMNLAEFVRIASLAVRGAHLDDKRIIYTQAQNISVTTDEKMQLNIDGEYGGLLPGEFQNLQQHIEFFVPDKFVEKETNHNN</sequence>
<dbReference type="InterPro" id="IPR001206">
    <property type="entry name" value="Diacylglycerol_kinase_cat_dom"/>
</dbReference>
<keyword evidence="10" id="KW-0443">Lipid metabolism</keyword>
<gene>
    <name evidence="14" type="ORF">ACFQ4A_03765</name>
</gene>
<evidence type="ECO:0000256" key="9">
    <source>
        <dbReference type="ARBA" id="ARBA00022842"/>
    </source>
</evidence>
<dbReference type="EC" id="2.7.1.107" evidence="14"/>
<dbReference type="InterPro" id="IPR017438">
    <property type="entry name" value="ATP-NAD_kinase_N"/>
</dbReference>
<keyword evidence="4 14" id="KW-0808">Transferase</keyword>
<evidence type="ECO:0000256" key="7">
    <source>
        <dbReference type="ARBA" id="ARBA00022777"/>
    </source>
</evidence>
<keyword evidence="9" id="KW-0460">Magnesium</keyword>
<dbReference type="SUPFAM" id="SSF111331">
    <property type="entry name" value="NAD kinase/diacylglycerol kinase-like"/>
    <property type="match status" value="1"/>
</dbReference>
<keyword evidence="6" id="KW-0547">Nucleotide-binding</keyword>
<evidence type="ECO:0000256" key="4">
    <source>
        <dbReference type="ARBA" id="ARBA00022679"/>
    </source>
</evidence>
<dbReference type="EMBL" id="JBHTNH010000003">
    <property type="protein sequence ID" value="MFD1360796.1"/>
    <property type="molecule type" value="Genomic_DNA"/>
</dbReference>
<comment type="cofactor">
    <cofactor evidence="1">
        <name>Mg(2+)</name>
        <dbReference type="ChEBI" id="CHEBI:18420"/>
    </cofactor>
</comment>
<evidence type="ECO:0000256" key="5">
    <source>
        <dbReference type="ARBA" id="ARBA00022723"/>
    </source>
</evidence>
<dbReference type="NCBIfam" id="NF009874">
    <property type="entry name" value="PRK13337.1"/>
    <property type="match status" value="1"/>
</dbReference>
<evidence type="ECO:0000313" key="15">
    <source>
        <dbReference type="Proteomes" id="UP001597178"/>
    </source>
</evidence>
<keyword evidence="5" id="KW-0479">Metal-binding</keyword>
<reference evidence="15" key="1">
    <citation type="journal article" date="2019" name="Int. J. Syst. Evol. Microbiol.">
        <title>The Global Catalogue of Microorganisms (GCM) 10K type strain sequencing project: providing services to taxonomists for standard genome sequencing and annotation.</title>
        <authorList>
            <consortium name="The Broad Institute Genomics Platform"/>
            <consortium name="The Broad Institute Genome Sequencing Center for Infectious Disease"/>
            <person name="Wu L."/>
            <person name="Ma J."/>
        </authorList>
    </citation>
    <scope>NUCLEOTIDE SEQUENCE [LARGE SCALE GENOMIC DNA]</scope>
    <source>
        <strain evidence="15">CCUG 54822</strain>
    </source>
</reference>
<proteinExistence type="inferred from homology"/>
<dbReference type="Gene3D" id="3.40.50.10330">
    <property type="entry name" value="Probable inorganic polyphosphate/atp-NAD kinase, domain 1"/>
    <property type="match status" value="1"/>
</dbReference>
<dbReference type="Pfam" id="PF19279">
    <property type="entry name" value="YegS_C"/>
    <property type="match status" value="1"/>
</dbReference>
<feature type="domain" description="DAGKc" evidence="13">
    <location>
        <begin position="1"/>
        <end position="130"/>
    </location>
</feature>
<dbReference type="PANTHER" id="PTHR12358:SF106">
    <property type="entry name" value="LIPID KINASE YEGS"/>
    <property type="match status" value="1"/>
</dbReference>
<evidence type="ECO:0000256" key="8">
    <source>
        <dbReference type="ARBA" id="ARBA00022840"/>
    </source>
</evidence>
<dbReference type="Gene3D" id="2.60.200.40">
    <property type="match status" value="1"/>
</dbReference>
<keyword evidence="3" id="KW-0444">Lipid biosynthesis</keyword>
<dbReference type="InterPro" id="IPR045540">
    <property type="entry name" value="YegS/DAGK_C"/>
</dbReference>
<evidence type="ECO:0000256" key="2">
    <source>
        <dbReference type="ARBA" id="ARBA00005983"/>
    </source>
</evidence>
<dbReference type="InterPro" id="IPR016064">
    <property type="entry name" value="NAD/diacylglycerol_kinase_sf"/>
</dbReference>
<dbReference type="Pfam" id="PF00781">
    <property type="entry name" value="DAGK_cat"/>
    <property type="match status" value="1"/>
</dbReference>
<dbReference type="PROSITE" id="PS50146">
    <property type="entry name" value="DAGK"/>
    <property type="match status" value="1"/>
</dbReference>